<dbReference type="InterPro" id="IPR000644">
    <property type="entry name" value="CBS_dom"/>
</dbReference>
<dbReference type="Proteomes" id="UP001596417">
    <property type="component" value="Unassembled WGS sequence"/>
</dbReference>
<dbReference type="Pfam" id="PF00571">
    <property type="entry name" value="CBS"/>
    <property type="match status" value="4"/>
</dbReference>
<evidence type="ECO:0000313" key="5">
    <source>
        <dbReference type="Proteomes" id="UP001596417"/>
    </source>
</evidence>
<feature type="domain" description="CBS" evidence="3">
    <location>
        <begin position="70"/>
        <end position="126"/>
    </location>
</feature>
<name>A0ABD5YGX2_9EURY</name>
<proteinExistence type="predicted"/>
<evidence type="ECO:0000313" key="4">
    <source>
        <dbReference type="EMBL" id="MFC7188480.1"/>
    </source>
</evidence>
<feature type="domain" description="CBS" evidence="3">
    <location>
        <begin position="233"/>
        <end position="282"/>
    </location>
</feature>
<dbReference type="EMBL" id="JBHTAX010000001">
    <property type="protein sequence ID" value="MFC7188480.1"/>
    <property type="molecule type" value="Genomic_DNA"/>
</dbReference>
<dbReference type="AlphaFoldDB" id="A0ABD5YGX2"/>
<evidence type="ECO:0000256" key="1">
    <source>
        <dbReference type="ARBA" id="ARBA00023122"/>
    </source>
</evidence>
<dbReference type="PROSITE" id="PS51371">
    <property type="entry name" value="CBS"/>
    <property type="match status" value="4"/>
</dbReference>
<feature type="domain" description="CBS" evidence="3">
    <location>
        <begin position="7"/>
        <end position="69"/>
    </location>
</feature>
<protein>
    <submittedName>
        <fullName evidence="4">CBS domain-containing protein</fullName>
    </submittedName>
</protein>
<dbReference type="PANTHER" id="PTHR43080">
    <property type="entry name" value="CBS DOMAIN-CONTAINING PROTEIN CBSX3, MITOCHONDRIAL"/>
    <property type="match status" value="1"/>
</dbReference>
<reference evidence="4 5" key="1">
    <citation type="journal article" date="2019" name="Int. J. Syst. Evol. Microbiol.">
        <title>The Global Catalogue of Microorganisms (GCM) 10K type strain sequencing project: providing services to taxonomists for standard genome sequencing and annotation.</title>
        <authorList>
            <consortium name="The Broad Institute Genomics Platform"/>
            <consortium name="The Broad Institute Genome Sequencing Center for Infectious Disease"/>
            <person name="Wu L."/>
            <person name="Ma J."/>
        </authorList>
    </citation>
    <scope>NUCLEOTIDE SEQUENCE [LARGE SCALE GENOMIC DNA]</scope>
    <source>
        <strain evidence="4 5">RDMS1</strain>
    </source>
</reference>
<dbReference type="SMART" id="SM00116">
    <property type="entry name" value="CBS"/>
    <property type="match status" value="4"/>
</dbReference>
<dbReference type="CDD" id="cd04614">
    <property type="entry name" value="CBS_pair_arch2_repeat2"/>
    <property type="match status" value="1"/>
</dbReference>
<feature type="domain" description="CBS" evidence="3">
    <location>
        <begin position="134"/>
        <end position="192"/>
    </location>
</feature>
<dbReference type="RefSeq" id="WP_248903858.1">
    <property type="nucleotide sequence ID" value="NZ_CP109979.1"/>
</dbReference>
<dbReference type="InterPro" id="IPR046342">
    <property type="entry name" value="CBS_dom_sf"/>
</dbReference>
<sequence length="282" mass="30720">MDVTDVMTPREDLVTVSVPGTRDDALEHLRSREFSSVAVVKHEDGDEAFRGLISREALIENPDEDQLALLVEEGPTTTVGTSLEELASLMRETRARRVPVVNGNSLNGIITITDVIRAIAESNVDGEKSVGDLATQSINAIYSDTPLHVAERELRYAGVPYAMVLDDEAEVTGILTDADLIAIAEIVEGEEETGGAIAGDDEEWMWESIKTVGNRYYPTRNVEFPEGTAADFMSEDLITVSRAKTARDAARLMLRHDIEQIPLVSGGELVGIVHDMDLLSAL</sequence>
<organism evidence="4 5">
    <name type="scientific">Halocatena marina</name>
    <dbReference type="NCBI Taxonomy" id="2934937"/>
    <lineage>
        <taxon>Archaea</taxon>
        <taxon>Methanobacteriati</taxon>
        <taxon>Methanobacteriota</taxon>
        <taxon>Stenosarchaea group</taxon>
        <taxon>Halobacteria</taxon>
        <taxon>Halobacteriales</taxon>
        <taxon>Natronomonadaceae</taxon>
        <taxon>Halocatena</taxon>
    </lineage>
</organism>
<comment type="caution">
    <text evidence="4">The sequence shown here is derived from an EMBL/GenBank/DDBJ whole genome shotgun (WGS) entry which is preliminary data.</text>
</comment>
<keyword evidence="5" id="KW-1185">Reference proteome</keyword>
<dbReference type="PANTHER" id="PTHR43080:SF2">
    <property type="entry name" value="CBS DOMAIN-CONTAINING PROTEIN"/>
    <property type="match status" value="1"/>
</dbReference>
<keyword evidence="1 2" id="KW-0129">CBS domain</keyword>
<dbReference type="GeneID" id="76198012"/>
<dbReference type="Gene3D" id="3.10.580.10">
    <property type="entry name" value="CBS-domain"/>
    <property type="match status" value="2"/>
</dbReference>
<dbReference type="SUPFAM" id="SSF54631">
    <property type="entry name" value="CBS-domain pair"/>
    <property type="match status" value="2"/>
</dbReference>
<gene>
    <name evidence="4" type="ORF">ACFQL7_00475</name>
</gene>
<dbReference type="InterPro" id="IPR051257">
    <property type="entry name" value="Diverse_CBS-Domain"/>
</dbReference>
<evidence type="ECO:0000256" key="2">
    <source>
        <dbReference type="PROSITE-ProRule" id="PRU00703"/>
    </source>
</evidence>
<accession>A0ABD5YGX2</accession>
<evidence type="ECO:0000259" key="3">
    <source>
        <dbReference type="PROSITE" id="PS51371"/>
    </source>
</evidence>